<dbReference type="Proteomes" id="UP000507222">
    <property type="component" value="Unassembled WGS sequence"/>
</dbReference>
<feature type="region of interest" description="Disordered" evidence="1">
    <location>
        <begin position="1"/>
        <end position="24"/>
    </location>
</feature>
<evidence type="ECO:0000313" key="3">
    <source>
        <dbReference type="Proteomes" id="UP000507222"/>
    </source>
</evidence>
<protein>
    <submittedName>
        <fullName evidence="2">Uncharacterized protein</fullName>
    </submittedName>
</protein>
<organism evidence="2 3">
    <name type="scientific">Prunus armeniaca</name>
    <name type="common">Apricot</name>
    <name type="synonym">Armeniaca vulgaris</name>
    <dbReference type="NCBI Taxonomy" id="36596"/>
    <lineage>
        <taxon>Eukaryota</taxon>
        <taxon>Viridiplantae</taxon>
        <taxon>Streptophyta</taxon>
        <taxon>Embryophyta</taxon>
        <taxon>Tracheophyta</taxon>
        <taxon>Spermatophyta</taxon>
        <taxon>Magnoliopsida</taxon>
        <taxon>eudicotyledons</taxon>
        <taxon>Gunneridae</taxon>
        <taxon>Pentapetalae</taxon>
        <taxon>rosids</taxon>
        <taxon>fabids</taxon>
        <taxon>Rosales</taxon>
        <taxon>Rosaceae</taxon>
        <taxon>Amygdaloideae</taxon>
        <taxon>Amygdaleae</taxon>
        <taxon>Prunus</taxon>
    </lineage>
</organism>
<evidence type="ECO:0000313" key="2">
    <source>
        <dbReference type="EMBL" id="CAB4286421.1"/>
    </source>
</evidence>
<accession>A0A6J5VDV3</accession>
<evidence type="ECO:0000256" key="1">
    <source>
        <dbReference type="SAM" id="MobiDB-lite"/>
    </source>
</evidence>
<gene>
    <name evidence="2" type="ORF">CURHAP_LOCUS43651</name>
</gene>
<dbReference type="AlphaFoldDB" id="A0A6J5VDV3"/>
<sequence length="24" mass="2834">MHEDRNGRNTTTQHTHPGGHTRHR</sequence>
<reference evidence="2 3" key="1">
    <citation type="submission" date="2020-05" db="EMBL/GenBank/DDBJ databases">
        <authorList>
            <person name="Campoy J."/>
            <person name="Schneeberger K."/>
            <person name="Spophaly S."/>
        </authorList>
    </citation>
    <scope>NUCLEOTIDE SEQUENCE [LARGE SCALE GENOMIC DNA]</scope>
    <source>
        <strain evidence="2">PruArmRojPasFocal</strain>
    </source>
</reference>
<dbReference type="EMBL" id="CAEKDK010000007">
    <property type="protein sequence ID" value="CAB4286421.1"/>
    <property type="molecule type" value="Genomic_DNA"/>
</dbReference>
<proteinExistence type="predicted"/>
<name>A0A6J5VDV3_PRUAR</name>